<dbReference type="GO" id="GO:0046872">
    <property type="term" value="F:metal ion binding"/>
    <property type="evidence" value="ECO:0007669"/>
    <property type="project" value="UniProtKB-KW"/>
</dbReference>
<proteinExistence type="predicted"/>
<keyword evidence="7" id="KW-1185">Reference proteome</keyword>
<dbReference type="InterPro" id="IPR008922">
    <property type="entry name" value="Di-copper_centre_dom_sf"/>
</dbReference>
<keyword evidence="3" id="KW-0732">Signal</keyword>
<dbReference type="OrthoDB" id="6132182at2759"/>
<reference evidence="6 7" key="1">
    <citation type="journal article" date="2019" name="Nat. Ecol. Evol.">
        <title>Megaphylogeny resolves global patterns of mushroom evolution.</title>
        <authorList>
            <person name="Varga T."/>
            <person name="Krizsan K."/>
            <person name="Foldi C."/>
            <person name="Dima B."/>
            <person name="Sanchez-Garcia M."/>
            <person name="Sanchez-Ramirez S."/>
            <person name="Szollosi G.J."/>
            <person name="Szarkandi J.G."/>
            <person name="Papp V."/>
            <person name="Albert L."/>
            <person name="Andreopoulos W."/>
            <person name="Angelini C."/>
            <person name="Antonin V."/>
            <person name="Barry K.W."/>
            <person name="Bougher N.L."/>
            <person name="Buchanan P."/>
            <person name="Buyck B."/>
            <person name="Bense V."/>
            <person name="Catcheside P."/>
            <person name="Chovatia M."/>
            <person name="Cooper J."/>
            <person name="Damon W."/>
            <person name="Desjardin D."/>
            <person name="Finy P."/>
            <person name="Geml J."/>
            <person name="Haridas S."/>
            <person name="Hughes K."/>
            <person name="Justo A."/>
            <person name="Karasinski D."/>
            <person name="Kautmanova I."/>
            <person name="Kiss B."/>
            <person name="Kocsube S."/>
            <person name="Kotiranta H."/>
            <person name="LaButti K.M."/>
            <person name="Lechner B.E."/>
            <person name="Liimatainen K."/>
            <person name="Lipzen A."/>
            <person name="Lukacs Z."/>
            <person name="Mihaltcheva S."/>
            <person name="Morgado L.N."/>
            <person name="Niskanen T."/>
            <person name="Noordeloos M.E."/>
            <person name="Ohm R.A."/>
            <person name="Ortiz-Santana B."/>
            <person name="Ovrebo C."/>
            <person name="Racz N."/>
            <person name="Riley R."/>
            <person name="Savchenko A."/>
            <person name="Shiryaev A."/>
            <person name="Soop K."/>
            <person name="Spirin V."/>
            <person name="Szebenyi C."/>
            <person name="Tomsovsky M."/>
            <person name="Tulloss R.E."/>
            <person name="Uehling J."/>
            <person name="Grigoriev I.V."/>
            <person name="Vagvolgyi C."/>
            <person name="Papp T."/>
            <person name="Martin F.M."/>
            <person name="Miettinen O."/>
            <person name="Hibbett D.S."/>
            <person name="Nagy L.G."/>
        </authorList>
    </citation>
    <scope>NUCLEOTIDE SEQUENCE [LARGE SCALE GENOMIC DNA]</scope>
    <source>
        <strain evidence="6 7">CBS 121175</strain>
    </source>
</reference>
<evidence type="ECO:0000256" key="3">
    <source>
        <dbReference type="SAM" id="SignalP"/>
    </source>
</evidence>
<dbReference type="GO" id="GO:0016491">
    <property type="term" value="F:oxidoreductase activity"/>
    <property type="evidence" value="ECO:0007669"/>
    <property type="project" value="InterPro"/>
</dbReference>
<dbReference type="AlphaFoldDB" id="A0A5C3KTU1"/>
<dbReference type="Proteomes" id="UP000307440">
    <property type="component" value="Unassembled WGS sequence"/>
</dbReference>
<gene>
    <name evidence="6" type="ORF">FA15DRAFT_687742</name>
</gene>
<dbReference type="Gene3D" id="1.10.1280.10">
    <property type="entry name" value="Di-copper center containing domain from catechol oxidase"/>
    <property type="match status" value="1"/>
</dbReference>
<dbReference type="PROSITE" id="PS00498">
    <property type="entry name" value="TYROSINASE_2"/>
    <property type="match status" value="1"/>
</dbReference>
<evidence type="ECO:0000256" key="1">
    <source>
        <dbReference type="ARBA" id="ARBA00022723"/>
    </source>
</evidence>
<feature type="signal peptide" evidence="3">
    <location>
        <begin position="1"/>
        <end position="21"/>
    </location>
</feature>
<feature type="chain" id="PRO_5023095897" evidence="3">
    <location>
        <begin position="22"/>
        <end position="358"/>
    </location>
</feature>
<dbReference type="Pfam" id="PF00264">
    <property type="entry name" value="Tyrosinase"/>
    <property type="match status" value="1"/>
</dbReference>
<keyword evidence="2" id="KW-0186">Copper</keyword>
<evidence type="ECO:0000259" key="4">
    <source>
        <dbReference type="PROSITE" id="PS00497"/>
    </source>
</evidence>
<evidence type="ECO:0000259" key="5">
    <source>
        <dbReference type="PROSITE" id="PS00498"/>
    </source>
</evidence>
<accession>A0A5C3KTU1</accession>
<feature type="domain" description="Tyrosinase copper-binding" evidence="4">
    <location>
        <begin position="99"/>
        <end position="116"/>
    </location>
</feature>
<feature type="domain" description="Tyrosinase copper-binding" evidence="5">
    <location>
        <begin position="283"/>
        <end position="294"/>
    </location>
</feature>
<sequence length="358" mass="39985">MAPSLHMLCSLVLVFFLAIQAKSNITLITNGTLPARPSSCSHVRIRREWRTLSPLQKISFIHSVQCLQTRPAMNPSHPAVVTIWDELQYIHVRFAHSTHIVGQFLPWHRQYVKTFENLLRESCLYLGPLPYWNQAIDADSPLSISASPVFHSKFGFGGDGVPGTYTFPVDPYANNSELSSRFIPELYKGCVVDGPFATTVLRIGPGYLNTNHCITRGINDVFRPLVNSASVAAVLTQPTFEEFRRQLDGTPIGFPAPLNPKVHDGGHGLIGGEMTNYYSSSGDPLFFLHHGNMDRLWWLWQKANPARLGEIAGPVDVRDINGLQVTLSTVLDFGTLTPRIPIRNVMNTENEPLCYTYI</sequence>
<dbReference type="InterPro" id="IPR050316">
    <property type="entry name" value="Tyrosinase/Hemocyanin"/>
</dbReference>
<evidence type="ECO:0000313" key="7">
    <source>
        <dbReference type="Proteomes" id="UP000307440"/>
    </source>
</evidence>
<dbReference type="PANTHER" id="PTHR11474:SF126">
    <property type="entry name" value="TYROSINASE-LIKE PROTEIN TYR-1-RELATED"/>
    <property type="match status" value="1"/>
</dbReference>
<evidence type="ECO:0000256" key="2">
    <source>
        <dbReference type="ARBA" id="ARBA00023008"/>
    </source>
</evidence>
<dbReference type="PRINTS" id="PR00092">
    <property type="entry name" value="TYROSINASE"/>
</dbReference>
<organism evidence="6 7">
    <name type="scientific">Coprinopsis marcescibilis</name>
    <name type="common">Agaric fungus</name>
    <name type="synonym">Psathyrella marcescibilis</name>
    <dbReference type="NCBI Taxonomy" id="230819"/>
    <lineage>
        <taxon>Eukaryota</taxon>
        <taxon>Fungi</taxon>
        <taxon>Dikarya</taxon>
        <taxon>Basidiomycota</taxon>
        <taxon>Agaricomycotina</taxon>
        <taxon>Agaricomycetes</taxon>
        <taxon>Agaricomycetidae</taxon>
        <taxon>Agaricales</taxon>
        <taxon>Agaricineae</taxon>
        <taxon>Psathyrellaceae</taxon>
        <taxon>Coprinopsis</taxon>
    </lineage>
</organism>
<dbReference type="InterPro" id="IPR002227">
    <property type="entry name" value="Tyrosinase_Cu-bd"/>
</dbReference>
<name>A0A5C3KTU1_COPMA</name>
<keyword evidence="1" id="KW-0479">Metal-binding</keyword>
<dbReference type="PROSITE" id="PS00497">
    <property type="entry name" value="TYROSINASE_1"/>
    <property type="match status" value="1"/>
</dbReference>
<dbReference type="STRING" id="230819.A0A5C3KTU1"/>
<protein>
    <submittedName>
        <fullName evidence="6">Di-copper centre-containing protein</fullName>
    </submittedName>
</protein>
<evidence type="ECO:0000313" key="6">
    <source>
        <dbReference type="EMBL" id="TFK23844.1"/>
    </source>
</evidence>
<dbReference type="EMBL" id="ML210211">
    <property type="protein sequence ID" value="TFK23844.1"/>
    <property type="molecule type" value="Genomic_DNA"/>
</dbReference>
<dbReference type="PANTHER" id="PTHR11474">
    <property type="entry name" value="TYROSINASE FAMILY MEMBER"/>
    <property type="match status" value="1"/>
</dbReference>
<dbReference type="SUPFAM" id="SSF48056">
    <property type="entry name" value="Di-copper centre-containing domain"/>
    <property type="match status" value="1"/>
</dbReference>